<reference evidence="1" key="1">
    <citation type="submission" date="2018-02" db="EMBL/GenBank/DDBJ databases">
        <title>Rhizophora mucronata_Transcriptome.</title>
        <authorList>
            <person name="Meera S.P."/>
            <person name="Sreeshan A."/>
            <person name="Augustine A."/>
        </authorList>
    </citation>
    <scope>NUCLEOTIDE SEQUENCE</scope>
    <source>
        <tissue evidence="1">Leaf</tissue>
    </source>
</reference>
<sequence length="83" mass="9611">MPYQEGSLAATAIVLSNSSTFLPFNALTPSKQLFCKMHLLSRIRRNPLPLVKSRLQLINRFLNLLFHNIKRVLSRRHLSVLRN</sequence>
<dbReference type="EMBL" id="GGEC01034356">
    <property type="protein sequence ID" value="MBX14840.1"/>
    <property type="molecule type" value="Transcribed_RNA"/>
</dbReference>
<protein>
    <submittedName>
        <fullName evidence="1">Syntaxin 61 family protein</fullName>
    </submittedName>
</protein>
<evidence type="ECO:0000313" key="1">
    <source>
        <dbReference type="EMBL" id="MBX14840.1"/>
    </source>
</evidence>
<name>A0A2P2LA66_RHIMU</name>
<organism evidence="1">
    <name type="scientific">Rhizophora mucronata</name>
    <name type="common">Asiatic mangrove</name>
    <dbReference type="NCBI Taxonomy" id="61149"/>
    <lineage>
        <taxon>Eukaryota</taxon>
        <taxon>Viridiplantae</taxon>
        <taxon>Streptophyta</taxon>
        <taxon>Embryophyta</taxon>
        <taxon>Tracheophyta</taxon>
        <taxon>Spermatophyta</taxon>
        <taxon>Magnoliopsida</taxon>
        <taxon>eudicotyledons</taxon>
        <taxon>Gunneridae</taxon>
        <taxon>Pentapetalae</taxon>
        <taxon>rosids</taxon>
        <taxon>fabids</taxon>
        <taxon>Malpighiales</taxon>
        <taxon>Rhizophoraceae</taxon>
        <taxon>Rhizophora</taxon>
    </lineage>
</organism>
<dbReference type="AlphaFoldDB" id="A0A2P2LA66"/>
<dbReference type="EMBL" id="GGEC01034352">
    <property type="protein sequence ID" value="MBX14836.1"/>
    <property type="molecule type" value="Transcribed_RNA"/>
</dbReference>
<accession>A0A2P2LA66</accession>
<proteinExistence type="predicted"/>